<evidence type="ECO:0000313" key="3">
    <source>
        <dbReference type="Proteomes" id="UP001176468"/>
    </source>
</evidence>
<dbReference type="RefSeq" id="WP_304561755.1">
    <property type="nucleotide sequence ID" value="NZ_JAUQSZ010000009.1"/>
</dbReference>
<comment type="caution">
    <text evidence="2">The sequence shown here is derived from an EMBL/GenBank/DDBJ whole genome shotgun (WGS) entry which is preliminary data.</text>
</comment>
<feature type="transmembrane region" description="Helical" evidence="1">
    <location>
        <begin position="86"/>
        <end position="105"/>
    </location>
</feature>
<keyword evidence="1" id="KW-1133">Transmembrane helix</keyword>
<keyword evidence="1" id="KW-0812">Transmembrane</keyword>
<sequence length="198" mass="21305">MAGTFGKRGIVGEAPAAQRGLAPVQPAPARAESGGQRFDYRPKIGASLLAAGFFTLMAVGMVWIAQTNDRGLVLYHLIRFDRDGATVFYWCLVGFFALAACYGAYGVQLAFSDPREVVVGKAGITAPAGAMSSKTVTVRYTSITHVAMVQQGKYHFFHIHHQDGKLSIPKSMIADDDTFERMLAAIENGMMAAAQARV</sequence>
<protein>
    <recommendedName>
        <fullName evidence="4">PH domain-containing protein</fullName>
    </recommendedName>
</protein>
<accession>A0ABT9A0E7</accession>
<organism evidence="2 3">
    <name type="scientific">Sphingomonas immobilis</name>
    <dbReference type="NCBI Taxonomy" id="3063997"/>
    <lineage>
        <taxon>Bacteria</taxon>
        <taxon>Pseudomonadati</taxon>
        <taxon>Pseudomonadota</taxon>
        <taxon>Alphaproteobacteria</taxon>
        <taxon>Sphingomonadales</taxon>
        <taxon>Sphingomonadaceae</taxon>
        <taxon>Sphingomonas</taxon>
    </lineage>
</organism>
<evidence type="ECO:0008006" key="4">
    <source>
        <dbReference type="Google" id="ProtNLM"/>
    </source>
</evidence>
<feature type="transmembrane region" description="Helical" evidence="1">
    <location>
        <begin position="46"/>
        <end position="66"/>
    </location>
</feature>
<evidence type="ECO:0000256" key="1">
    <source>
        <dbReference type="SAM" id="Phobius"/>
    </source>
</evidence>
<name>A0ABT9A0E7_9SPHN</name>
<proteinExistence type="predicted"/>
<keyword evidence="3" id="KW-1185">Reference proteome</keyword>
<reference evidence="2" key="1">
    <citation type="submission" date="2023-07" db="EMBL/GenBank/DDBJ databases">
        <authorList>
            <person name="Kim M.K."/>
        </authorList>
    </citation>
    <scope>NUCLEOTIDE SEQUENCE</scope>
    <source>
        <strain evidence="2">CA1-15</strain>
    </source>
</reference>
<gene>
    <name evidence="2" type="ORF">Q5H94_13255</name>
</gene>
<dbReference type="Proteomes" id="UP001176468">
    <property type="component" value="Unassembled WGS sequence"/>
</dbReference>
<keyword evidence="1" id="KW-0472">Membrane</keyword>
<evidence type="ECO:0000313" key="2">
    <source>
        <dbReference type="EMBL" id="MDO7843297.1"/>
    </source>
</evidence>
<dbReference type="EMBL" id="JAUQSZ010000009">
    <property type="protein sequence ID" value="MDO7843297.1"/>
    <property type="molecule type" value="Genomic_DNA"/>
</dbReference>